<dbReference type="Proteomes" id="UP000279236">
    <property type="component" value="Unassembled WGS sequence"/>
</dbReference>
<comment type="similarity">
    <text evidence="1">Belongs to the short-chain dehydrogenases/reductases (SDR) family.</text>
</comment>
<keyword evidence="4" id="KW-1185">Reference proteome</keyword>
<dbReference type="STRING" id="105984.A0A427XIW7"/>
<evidence type="ECO:0000256" key="1">
    <source>
        <dbReference type="ARBA" id="ARBA00006484"/>
    </source>
</evidence>
<dbReference type="RefSeq" id="XP_028473824.1">
    <property type="nucleotide sequence ID" value="XM_028618146.1"/>
</dbReference>
<dbReference type="OrthoDB" id="5371740at2759"/>
<evidence type="ECO:0000313" key="4">
    <source>
        <dbReference type="Proteomes" id="UP000279236"/>
    </source>
</evidence>
<protein>
    <recommendedName>
        <fullName evidence="5">NAD(P)-binding protein</fullName>
    </recommendedName>
</protein>
<dbReference type="Pfam" id="PF00106">
    <property type="entry name" value="adh_short"/>
    <property type="match status" value="1"/>
</dbReference>
<sequence>MPSLTREQCLAYGSRLKERTILITGAGSGFGRETALAFANLGAKVVLGDVNLTGLAETVQMVHAAHGSGVAVSAKCDVTAWDDQVALFDLGKKTFGSIDIVLPNAGISEVGLLSDHAGSGDRPTPPDMTTLEVDLIGVLYTTRLALWHFEKDTRVDPGLQCVCFTGSLSTFYGANNGPMYGASKAGILGIVKGILDHCQDSGIRAVTVCPYFTKTGLMTDDFVHPNPKQGMCNMEDVVAAFVVSITDPDHNFGCWLIPDAQGVFRMETTGQLVGAEGARRPKAEKVSAKL</sequence>
<comment type="caution">
    <text evidence="3">The sequence shown here is derived from an EMBL/GenBank/DDBJ whole genome shotgun (WGS) entry which is preliminary data.</text>
</comment>
<name>A0A427XIW7_9TREE</name>
<dbReference type="GeneID" id="39586949"/>
<dbReference type="Gene3D" id="3.40.50.720">
    <property type="entry name" value="NAD(P)-binding Rossmann-like Domain"/>
    <property type="match status" value="1"/>
</dbReference>
<dbReference type="GO" id="GO:0005737">
    <property type="term" value="C:cytoplasm"/>
    <property type="evidence" value="ECO:0007669"/>
    <property type="project" value="TreeGrafter"/>
</dbReference>
<evidence type="ECO:0000313" key="3">
    <source>
        <dbReference type="EMBL" id="RSH78677.1"/>
    </source>
</evidence>
<evidence type="ECO:0008006" key="5">
    <source>
        <dbReference type="Google" id="ProtNLM"/>
    </source>
</evidence>
<dbReference type="InterPro" id="IPR036291">
    <property type="entry name" value="NAD(P)-bd_dom_sf"/>
</dbReference>
<dbReference type="PRINTS" id="PR00081">
    <property type="entry name" value="GDHRDH"/>
</dbReference>
<dbReference type="SUPFAM" id="SSF51735">
    <property type="entry name" value="NAD(P)-binding Rossmann-fold domains"/>
    <property type="match status" value="1"/>
</dbReference>
<reference evidence="3 4" key="1">
    <citation type="submission" date="2018-11" db="EMBL/GenBank/DDBJ databases">
        <title>Genome sequence of Apiotrichum porosum DSM 27194.</title>
        <authorList>
            <person name="Aliyu H."/>
            <person name="Gorte O."/>
            <person name="Ochsenreither K."/>
        </authorList>
    </citation>
    <scope>NUCLEOTIDE SEQUENCE [LARGE SCALE GENOMIC DNA]</scope>
    <source>
        <strain evidence="3 4">DSM 27194</strain>
    </source>
</reference>
<dbReference type="InterPro" id="IPR002347">
    <property type="entry name" value="SDR_fam"/>
</dbReference>
<accession>A0A427XIW7</accession>
<dbReference type="EMBL" id="RSCE01000012">
    <property type="protein sequence ID" value="RSH78677.1"/>
    <property type="molecule type" value="Genomic_DNA"/>
</dbReference>
<dbReference type="PANTHER" id="PTHR44229:SF4">
    <property type="entry name" value="15-HYDROXYPROSTAGLANDIN DEHYDROGENASE [NAD(+)]"/>
    <property type="match status" value="1"/>
</dbReference>
<dbReference type="AlphaFoldDB" id="A0A427XIW7"/>
<organism evidence="3 4">
    <name type="scientific">Apiotrichum porosum</name>
    <dbReference type="NCBI Taxonomy" id="105984"/>
    <lineage>
        <taxon>Eukaryota</taxon>
        <taxon>Fungi</taxon>
        <taxon>Dikarya</taxon>
        <taxon>Basidiomycota</taxon>
        <taxon>Agaricomycotina</taxon>
        <taxon>Tremellomycetes</taxon>
        <taxon>Trichosporonales</taxon>
        <taxon>Trichosporonaceae</taxon>
        <taxon>Apiotrichum</taxon>
    </lineage>
</organism>
<proteinExistence type="inferred from homology"/>
<dbReference type="GO" id="GO:0016616">
    <property type="term" value="F:oxidoreductase activity, acting on the CH-OH group of donors, NAD or NADP as acceptor"/>
    <property type="evidence" value="ECO:0007669"/>
    <property type="project" value="TreeGrafter"/>
</dbReference>
<dbReference type="PANTHER" id="PTHR44229">
    <property type="entry name" value="15-HYDROXYPROSTAGLANDIN DEHYDROGENASE [NAD(+)]"/>
    <property type="match status" value="1"/>
</dbReference>
<gene>
    <name evidence="3" type="ORF">EHS24_002406</name>
</gene>
<keyword evidence="2" id="KW-0560">Oxidoreductase</keyword>
<evidence type="ECO:0000256" key="2">
    <source>
        <dbReference type="ARBA" id="ARBA00023002"/>
    </source>
</evidence>